<dbReference type="Proteomes" id="UP000689195">
    <property type="component" value="Unassembled WGS sequence"/>
</dbReference>
<name>A0A8S1W3M5_9CILI</name>
<dbReference type="AlphaFoldDB" id="A0A8S1W3M5"/>
<reference evidence="1" key="1">
    <citation type="submission" date="2021-01" db="EMBL/GenBank/DDBJ databases">
        <authorList>
            <consortium name="Genoscope - CEA"/>
            <person name="William W."/>
        </authorList>
    </citation>
    <scope>NUCLEOTIDE SEQUENCE</scope>
</reference>
<organism evidence="1 2">
    <name type="scientific">Paramecium pentaurelia</name>
    <dbReference type="NCBI Taxonomy" id="43138"/>
    <lineage>
        <taxon>Eukaryota</taxon>
        <taxon>Sar</taxon>
        <taxon>Alveolata</taxon>
        <taxon>Ciliophora</taxon>
        <taxon>Intramacronucleata</taxon>
        <taxon>Oligohymenophorea</taxon>
        <taxon>Peniculida</taxon>
        <taxon>Parameciidae</taxon>
        <taxon>Paramecium</taxon>
    </lineage>
</organism>
<keyword evidence="2" id="KW-1185">Reference proteome</keyword>
<dbReference type="OrthoDB" id="299014at2759"/>
<gene>
    <name evidence="1" type="ORF">PPENT_87.1.T0820104</name>
</gene>
<protein>
    <submittedName>
        <fullName evidence="1">Uncharacterized protein</fullName>
    </submittedName>
</protein>
<evidence type="ECO:0000313" key="2">
    <source>
        <dbReference type="Proteomes" id="UP000689195"/>
    </source>
</evidence>
<proteinExistence type="predicted"/>
<dbReference type="EMBL" id="CAJJDO010000082">
    <property type="protein sequence ID" value="CAD8184030.1"/>
    <property type="molecule type" value="Genomic_DNA"/>
</dbReference>
<comment type="caution">
    <text evidence="1">The sequence shown here is derived from an EMBL/GenBank/DDBJ whole genome shotgun (WGS) entry which is preliminary data.</text>
</comment>
<accession>A0A8S1W3M5</accession>
<sequence>MSEQMLLRAAFVDFLKQMLPLIIDPLLIVHSHFKNFTNILEDQTKTPQHILEFIEKLKFQPKTEKKATPQPIITEPASNPQDPKALTIPLNQVSGSIQNKGYHRRYLSNQTDVLSRIKKDNLQDKPSIQEEIQPKQVAYEKIQVQQPAKFTCQFQKFLQIQDNNGFSIVSKECILDDLELAMKEFRRNTKTLFCMAERSSEVNTSESTEVDKSLKNKDYNFGKYVEAVVEQQENKTAENSLRRGNNFNILQKYKTIIRNY</sequence>
<evidence type="ECO:0000313" key="1">
    <source>
        <dbReference type="EMBL" id="CAD8184030.1"/>
    </source>
</evidence>